<evidence type="ECO:0000259" key="2">
    <source>
        <dbReference type="Pfam" id="PF01370"/>
    </source>
</evidence>
<evidence type="ECO:0000313" key="4">
    <source>
        <dbReference type="Proteomes" id="UP000004793"/>
    </source>
</evidence>
<dbReference type="InterPro" id="IPR001509">
    <property type="entry name" value="Epimerase_deHydtase"/>
</dbReference>
<dbReference type="GO" id="GO:0003978">
    <property type="term" value="F:UDP-glucose 4-epimerase activity"/>
    <property type="evidence" value="ECO:0007669"/>
    <property type="project" value="UniProtKB-EC"/>
</dbReference>
<name>A0A7U6JFC7_CALEA</name>
<organism evidence="3 4">
    <name type="scientific">Caldisericum exile (strain DSM 21853 / NBRC 104410 / AZM16c01)</name>
    <dbReference type="NCBI Taxonomy" id="511051"/>
    <lineage>
        <taxon>Bacteria</taxon>
        <taxon>Pseudomonadati</taxon>
        <taxon>Caldisericota/Cryosericota group</taxon>
        <taxon>Caldisericota</taxon>
        <taxon>Caldisericia</taxon>
        <taxon>Caldisericales</taxon>
        <taxon>Caldisericaceae</taxon>
        <taxon>Caldisericum</taxon>
    </lineage>
</organism>
<dbReference type="KEGG" id="cex:CSE_15250"/>
<dbReference type="OrthoDB" id="9801785at2"/>
<dbReference type="EC" id="5.1.3.2" evidence="3"/>
<dbReference type="Proteomes" id="UP000004793">
    <property type="component" value="Chromosome"/>
</dbReference>
<dbReference type="Gene3D" id="3.90.25.10">
    <property type="entry name" value="UDP-galactose 4-epimerase, domain 1"/>
    <property type="match status" value="1"/>
</dbReference>
<evidence type="ECO:0000313" key="3">
    <source>
        <dbReference type="EMBL" id="BAL81651.1"/>
    </source>
</evidence>
<dbReference type="PANTHER" id="PTHR43000">
    <property type="entry name" value="DTDP-D-GLUCOSE 4,6-DEHYDRATASE-RELATED"/>
    <property type="match status" value="1"/>
</dbReference>
<proteinExistence type="inferred from homology"/>
<sequence length="307" mass="34324">MRILVTGGAGFIGSNVVDAFVEKGFEVGVLDNLSTGKEKNINPKAKFYNVDLRDFSSLEKVFVDFKPEIVDHHAAQIDVRKSVKDPSFDAEVNIIGSINLFDLAVKYGVRRIIFASTGGALYGEPKVLPANEDTPIKPLSPYGVSKYCMENYLNYFKRLHGIERVILRYANVYGPRQDPLGEAGVIAIFTGRILEGKPVTIFGDGTQTRDFIYVEDVVSANLLALDGVEGTYNIGTGNETSVNEIVQVFEKVLRRKVEVEYAKPRPGEVYRIALDYTRAKQSLGFEPKYTLEEGIKKTIEWYTKNMK</sequence>
<dbReference type="SUPFAM" id="SSF51735">
    <property type="entry name" value="NAD(P)-binding Rossmann-fold domains"/>
    <property type="match status" value="1"/>
</dbReference>
<keyword evidence="4" id="KW-1185">Reference proteome</keyword>
<gene>
    <name evidence="3" type="primary">galE</name>
    <name evidence="3" type="ordered locus">CSE_15250</name>
</gene>
<dbReference type="InterPro" id="IPR036291">
    <property type="entry name" value="NAD(P)-bd_dom_sf"/>
</dbReference>
<keyword evidence="3" id="KW-0413">Isomerase</keyword>
<dbReference type="AlphaFoldDB" id="A0A7U6JFC7"/>
<dbReference type="Gene3D" id="3.40.50.720">
    <property type="entry name" value="NAD(P)-binding Rossmann-like Domain"/>
    <property type="match status" value="1"/>
</dbReference>
<evidence type="ECO:0000256" key="1">
    <source>
        <dbReference type="ARBA" id="ARBA00007637"/>
    </source>
</evidence>
<accession>A0A7U6JFC7</accession>
<feature type="domain" description="NAD-dependent epimerase/dehydratase" evidence="2">
    <location>
        <begin position="3"/>
        <end position="235"/>
    </location>
</feature>
<dbReference type="Pfam" id="PF01370">
    <property type="entry name" value="Epimerase"/>
    <property type="match status" value="1"/>
</dbReference>
<dbReference type="EMBL" id="AP012051">
    <property type="protein sequence ID" value="BAL81651.1"/>
    <property type="molecule type" value="Genomic_DNA"/>
</dbReference>
<reference evidence="3 4" key="1">
    <citation type="submission" date="2011-01" db="EMBL/GenBank/DDBJ databases">
        <title>Whole genome sequence of Caldisericum exile AZM16c01.</title>
        <authorList>
            <person name="Narita-Yamada S."/>
            <person name="Kawakoshi A."/>
            <person name="Nakamura S."/>
            <person name="Sasagawa M."/>
            <person name="Fukada J."/>
            <person name="Sekine M."/>
            <person name="Kato Y."/>
            <person name="Fukai R."/>
            <person name="Sasaki K."/>
            <person name="Hanamaki A."/>
            <person name="Narita H."/>
            <person name="Konno Y."/>
            <person name="Mori K."/>
            <person name="Yamazaki S."/>
            <person name="Suzuki K."/>
            <person name="Fujita N."/>
        </authorList>
    </citation>
    <scope>NUCLEOTIDE SEQUENCE [LARGE SCALE GENOMIC DNA]</scope>
    <source>
        <strain evidence="4">DSM 21853 / NBRC 104410 / AZM16c01</strain>
    </source>
</reference>
<protein>
    <submittedName>
        <fullName evidence="3">UDP-glucose 4-epimerase</fullName>
        <ecNumber evidence="3">5.1.3.2</ecNumber>
    </submittedName>
</protein>
<dbReference type="RefSeq" id="WP_014454046.1">
    <property type="nucleotide sequence ID" value="NC_017096.1"/>
</dbReference>
<dbReference type="CDD" id="cd05256">
    <property type="entry name" value="UDP_AE_SDR_e"/>
    <property type="match status" value="1"/>
</dbReference>
<comment type="similarity">
    <text evidence="1">Belongs to the NAD(P)-dependent epimerase/dehydratase family.</text>
</comment>